<dbReference type="OrthoDB" id="414982at2759"/>
<dbReference type="PANTHER" id="PTHR31511">
    <property type="entry name" value="PROTEIN CBG23764"/>
    <property type="match status" value="1"/>
</dbReference>
<dbReference type="AlphaFoldDB" id="A0A8S3SFS4"/>
<evidence type="ECO:0000313" key="1">
    <source>
        <dbReference type="EMBL" id="CAG2220426.1"/>
    </source>
</evidence>
<accession>A0A8S3SFS4</accession>
<dbReference type="EMBL" id="CAJPWZ010001662">
    <property type="protein sequence ID" value="CAG2220426.1"/>
    <property type="molecule type" value="Genomic_DNA"/>
</dbReference>
<keyword evidence="2" id="KW-1185">Reference proteome</keyword>
<evidence type="ECO:0000313" key="2">
    <source>
        <dbReference type="Proteomes" id="UP000683360"/>
    </source>
</evidence>
<proteinExistence type="predicted"/>
<reference evidence="1" key="1">
    <citation type="submission" date="2021-03" db="EMBL/GenBank/DDBJ databases">
        <authorList>
            <person name="Bekaert M."/>
        </authorList>
    </citation>
    <scope>NUCLEOTIDE SEQUENCE</scope>
</reference>
<name>A0A8S3SFS4_MYTED</name>
<evidence type="ECO:0008006" key="3">
    <source>
        <dbReference type="Google" id="ProtNLM"/>
    </source>
</evidence>
<dbReference type="Proteomes" id="UP000683360">
    <property type="component" value="Unassembled WGS sequence"/>
</dbReference>
<gene>
    <name evidence="1" type="ORF">MEDL_33940</name>
</gene>
<sequence>MDEKIGEKIAHWTYEKVSLKAIVKLQVNINKQRPLGGSQYIDLPAWIKAKKAVINEKNKEVECFKWALHHDEVDTKQTDRVTQYHHWQDMQKELNLVSLQDIKKFEKANSTQAANVFGIKEVYPLRISDVGEQRERDINLLLIADNGRKHYCWIQNMSRLVSCHISEHDGEIYLCYRCLNHFYSKEVLETHKECCVNHKAVKIKLHKKGPTS</sequence>
<organism evidence="1 2">
    <name type="scientific">Mytilus edulis</name>
    <name type="common">Blue mussel</name>
    <dbReference type="NCBI Taxonomy" id="6550"/>
    <lineage>
        <taxon>Eukaryota</taxon>
        <taxon>Metazoa</taxon>
        <taxon>Spiralia</taxon>
        <taxon>Lophotrochozoa</taxon>
        <taxon>Mollusca</taxon>
        <taxon>Bivalvia</taxon>
        <taxon>Autobranchia</taxon>
        <taxon>Pteriomorphia</taxon>
        <taxon>Mytilida</taxon>
        <taxon>Mytiloidea</taxon>
        <taxon>Mytilidae</taxon>
        <taxon>Mytilinae</taxon>
        <taxon>Mytilus</taxon>
    </lineage>
</organism>
<protein>
    <recommendedName>
        <fullName evidence="3">C2H2-type domain-containing protein</fullName>
    </recommendedName>
</protein>
<comment type="caution">
    <text evidence="1">The sequence shown here is derived from an EMBL/GenBank/DDBJ whole genome shotgun (WGS) entry which is preliminary data.</text>
</comment>
<dbReference type="PANTHER" id="PTHR31511:SF12">
    <property type="entry name" value="RHO TERMINATION FACTOR N-TERMINAL DOMAIN-CONTAINING PROTEIN"/>
    <property type="match status" value="1"/>
</dbReference>